<sequence>MALDTPTGSGGRRVDARRPRPVLVGPRRAERGRSGADRAVPEGVARPCGEAERRREEARRRIGSGGATTWLRGPCLAPWGGANPVDRSPQTRAAATVKTVSRSLVQRGWGPIAGARGPLWGPGWSAWARQELILRNQIEGVALKKKCDLGEPWGPGAI</sequence>
<proteinExistence type="predicted"/>
<gene>
    <name evidence="2" type="ORF">NDU88_002820</name>
</gene>
<reference evidence="2" key="1">
    <citation type="journal article" date="2022" name="bioRxiv">
        <title>Sequencing and chromosome-scale assembly of the giantPleurodeles waltlgenome.</title>
        <authorList>
            <person name="Brown T."/>
            <person name="Elewa A."/>
            <person name="Iarovenko S."/>
            <person name="Subramanian E."/>
            <person name="Araus A.J."/>
            <person name="Petzold A."/>
            <person name="Susuki M."/>
            <person name="Suzuki K.-i.T."/>
            <person name="Hayashi T."/>
            <person name="Toyoda A."/>
            <person name="Oliveira C."/>
            <person name="Osipova E."/>
            <person name="Leigh N.D."/>
            <person name="Simon A."/>
            <person name="Yun M.H."/>
        </authorList>
    </citation>
    <scope>NUCLEOTIDE SEQUENCE</scope>
    <source>
        <strain evidence="2">20211129_DDA</strain>
        <tissue evidence="2">Liver</tissue>
    </source>
</reference>
<evidence type="ECO:0000256" key="1">
    <source>
        <dbReference type="SAM" id="MobiDB-lite"/>
    </source>
</evidence>
<organism evidence="2 3">
    <name type="scientific">Pleurodeles waltl</name>
    <name type="common">Iberian ribbed newt</name>
    <dbReference type="NCBI Taxonomy" id="8319"/>
    <lineage>
        <taxon>Eukaryota</taxon>
        <taxon>Metazoa</taxon>
        <taxon>Chordata</taxon>
        <taxon>Craniata</taxon>
        <taxon>Vertebrata</taxon>
        <taxon>Euteleostomi</taxon>
        <taxon>Amphibia</taxon>
        <taxon>Batrachia</taxon>
        <taxon>Caudata</taxon>
        <taxon>Salamandroidea</taxon>
        <taxon>Salamandridae</taxon>
        <taxon>Pleurodelinae</taxon>
        <taxon>Pleurodeles</taxon>
    </lineage>
</organism>
<feature type="compositionally biased region" description="Basic and acidic residues" evidence="1">
    <location>
        <begin position="49"/>
        <end position="60"/>
    </location>
</feature>
<evidence type="ECO:0000313" key="2">
    <source>
        <dbReference type="EMBL" id="KAJ1215211.1"/>
    </source>
</evidence>
<protein>
    <submittedName>
        <fullName evidence="2">Uncharacterized protein</fullName>
    </submittedName>
</protein>
<comment type="caution">
    <text evidence="2">The sequence shown here is derived from an EMBL/GenBank/DDBJ whole genome shotgun (WGS) entry which is preliminary data.</text>
</comment>
<accession>A0AAV7WQL5</accession>
<dbReference type="AlphaFoldDB" id="A0AAV7WQL5"/>
<dbReference type="EMBL" id="JANPWB010000001">
    <property type="protein sequence ID" value="KAJ1215211.1"/>
    <property type="molecule type" value="Genomic_DNA"/>
</dbReference>
<evidence type="ECO:0000313" key="3">
    <source>
        <dbReference type="Proteomes" id="UP001066276"/>
    </source>
</evidence>
<keyword evidence="3" id="KW-1185">Reference proteome</keyword>
<name>A0AAV7WQL5_PLEWA</name>
<dbReference type="Proteomes" id="UP001066276">
    <property type="component" value="Chromosome 1_1"/>
</dbReference>
<feature type="region of interest" description="Disordered" evidence="1">
    <location>
        <begin position="1"/>
        <end position="67"/>
    </location>
</feature>
<feature type="compositionally biased region" description="Basic and acidic residues" evidence="1">
    <location>
        <begin position="27"/>
        <end position="40"/>
    </location>
</feature>